<dbReference type="RefSeq" id="WP_154077366.1">
    <property type="nucleotide sequence ID" value="NZ_CP045929.1"/>
</dbReference>
<dbReference type="AlphaFoldDB" id="A0A5Q3QIW8"/>
<keyword evidence="4" id="KW-1185">Reference proteome</keyword>
<feature type="compositionally biased region" description="Low complexity" evidence="1">
    <location>
        <begin position="102"/>
        <end position="119"/>
    </location>
</feature>
<evidence type="ECO:0000313" key="4">
    <source>
        <dbReference type="Proteomes" id="UP000371041"/>
    </source>
</evidence>
<evidence type="ECO:0000313" key="3">
    <source>
        <dbReference type="EMBL" id="QGK70787.1"/>
    </source>
</evidence>
<dbReference type="InterPro" id="IPR011055">
    <property type="entry name" value="Dup_hybrid_motif"/>
</dbReference>
<proteinExistence type="predicted"/>
<feature type="compositionally biased region" description="Polar residues" evidence="1">
    <location>
        <begin position="169"/>
        <end position="180"/>
    </location>
</feature>
<dbReference type="Proteomes" id="UP000371041">
    <property type="component" value="Chromosome"/>
</dbReference>
<feature type="compositionally biased region" description="Low complexity" evidence="1">
    <location>
        <begin position="150"/>
        <end position="168"/>
    </location>
</feature>
<name>A0A5Q3QIW8_9PSEU</name>
<sequence>MGKHRQEDRHTPMSAASENSPDHSTPEKSGPGQGKPLRNKVLAAVVATGAFVAIGQPLAANAGGGDDRPFEPVAAQQNLGQAVNGDRQQPVDAPEILKSKAAADAAAEQAKMQKAQAMQQERERAEAERAEQARVEQERQQQAEAERQQQAEAEAQQQQEAEAQQAAASSNQAGATNSSGYAKPAEGEFTSGYGQRSGSSHNGIDVANSIGTPIYSTTGGEVINAGSASGFGQWVRVQHDDGTITVYGHVDTIDVSEGQQVEAGEQIATMGNKGQSTGPHLHFEVIEGGSKINPVPWLEERGISY</sequence>
<organism evidence="3 4">
    <name type="scientific">Allosaccharopolyspora coralli</name>
    <dbReference type="NCBI Taxonomy" id="2665642"/>
    <lineage>
        <taxon>Bacteria</taxon>
        <taxon>Bacillati</taxon>
        <taxon>Actinomycetota</taxon>
        <taxon>Actinomycetes</taxon>
        <taxon>Pseudonocardiales</taxon>
        <taxon>Pseudonocardiaceae</taxon>
        <taxon>Allosaccharopolyspora</taxon>
    </lineage>
</organism>
<dbReference type="GO" id="GO:0004222">
    <property type="term" value="F:metalloendopeptidase activity"/>
    <property type="evidence" value="ECO:0007669"/>
    <property type="project" value="TreeGrafter"/>
</dbReference>
<dbReference type="InterPro" id="IPR050570">
    <property type="entry name" value="Cell_wall_metabolism_enzyme"/>
</dbReference>
<dbReference type="Pfam" id="PF01551">
    <property type="entry name" value="Peptidase_M23"/>
    <property type="match status" value="1"/>
</dbReference>
<feature type="compositionally biased region" description="Basic and acidic residues" evidence="1">
    <location>
        <begin position="120"/>
        <end position="149"/>
    </location>
</feature>
<dbReference type="PANTHER" id="PTHR21666">
    <property type="entry name" value="PEPTIDASE-RELATED"/>
    <property type="match status" value="1"/>
</dbReference>
<dbReference type="CDD" id="cd12797">
    <property type="entry name" value="M23_peptidase"/>
    <property type="match status" value="1"/>
</dbReference>
<feature type="compositionally biased region" description="Basic and acidic residues" evidence="1">
    <location>
        <begin position="1"/>
        <end position="11"/>
    </location>
</feature>
<dbReference type="KEGG" id="sace:GIY23_15830"/>
<dbReference type="InterPro" id="IPR016047">
    <property type="entry name" value="M23ase_b-sheet_dom"/>
</dbReference>
<accession>A0A5Q3QIW8</accession>
<gene>
    <name evidence="3" type="ORF">GIY23_15830</name>
</gene>
<feature type="region of interest" description="Disordered" evidence="1">
    <location>
        <begin position="58"/>
        <end position="200"/>
    </location>
</feature>
<feature type="domain" description="M23ase beta-sheet core" evidence="2">
    <location>
        <begin position="200"/>
        <end position="294"/>
    </location>
</feature>
<evidence type="ECO:0000259" key="2">
    <source>
        <dbReference type="Pfam" id="PF01551"/>
    </source>
</evidence>
<dbReference type="Gene3D" id="2.70.70.10">
    <property type="entry name" value="Glucose Permease (Domain IIA)"/>
    <property type="match status" value="1"/>
</dbReference>
<evidence type="ECO:0000256" key="1">
    <source>
        <dbReference type="SAM" id="MobiDB-lite"/>
    </source>
</evidence>
<protein>
    <submittedName>
        <fullName evidence="3">Peptidoglycan DD-metalloendopeptidase family protein</fullName>
    </submittedName>
</protein>
<dbReference type="SUPFAM" id="SSF51261">
    <property type="entry name" value="Duplicated hybrid motif"/>
    <property type="match status" value="1"/>
</dbReference>
<dbReference type="EMBL" id="CP045929">
    <property type="protein sequence ID" value="QGK70787.1"/>
    <property type="molecule type" value="Genomic_DNA"/>
</dbReference>
<feature type="region of interest" description="Disordered" evidence="1">
    <location>
        <begin position="1"/>
        <end position="37"/>
    </location>
</feature>
<dbReference type="PANTHER" id="PTHR21666:SF270">
    <property type="entry name" value="MUREIN HYDROLASE ACTIVATOR ENVC"/>
    <property type="match status" value="1"/>
</dbReference>
<reference evidence="4" key="1">
    <citation type="submission" date="2019-11" db="EMBL/GenBank/DDBJ databases">
        <title>The complete genome sequence of Saccharopolyspora sp. E2A.</title>
        <authorList>
            <person name="Zhang G."/>
        </authorList>
    </citation>
    <scope>NUCLEOTIDE SEQUENCE [LARGE SCALE GENOMIC DNA]</scope>
    <source>
        <strain evidence="4">E2A</strain>
    </source>
</reference>